<protein>
    <submittedName>
        <fullName evidence="1">Genomic scaffold, ProqFM164S02</fullName>
    </submittedName>
</protein>
<gene>
    <name evidence="1" type="ORF">PROQFM164_S02g002786</name>
</gene>
<dbReference type="Proteomes" id="UP000030686">
    <property type="component" value="Unassembled WGS sequence"/>
</dbReference>
<evidence type="ECO:0000313" key="1">
    <source>
        <dbReference type="EMBL" id="CDM32635.1"/>
    </source>
</evidence>
<accession>W6Q8D1</accession>
<sequence length="56" mass="6476">MNKRAGTNHLDTHGAGEEKEGFLDLAKRMLVWYPDSEKRQANWQGILFFQPEQTNA</sequence>
<reference evidence="1" key="1">
    <citation type="journal article" date="2014" name="Nat. Commun.">
        <title>Multiple recent horizontal transfers of a large genomic region in cheese making fungi.</title>
        <authorList>
            <person name="Cheeseman K."/>
            <person name="Ropars J."/>
            <person name="Renault P."/>
            <person name="Dupont J."/>
            <person name="Gouzy J."/>
            <person name="Branca A."/>
            <person name="Abraham A.L."/>
            <person name="Ceppi M."/>
            <person name="Conseiller E."/>
            <person name="Debuchy R."/>
            <person name="Malagnac F."/>
            <person name="Goarin A."/>
            <person name="Silar P."/>
            <person name="Lacoste S."/>
            <person name="Sallet E."/>
            <person name="Bensimon A."/>
            <person name="Giraud T."/>
            <person name="Brygoo Y."/>
        </authorList>
    </citation>
    <scope>NUCLEOTIDE SEQUENCE [LARGE SCALE GENOMIC DNA]</scope>
    <source>
        <strain evidence="1">FM164</strain>
    </source>
</reference>
<dbReference type="EMBL" id="HG792016">
    <property type="protein sequence ID" value="CDM32635.1"/>
    <property type="molecule type" value="Genomic_DNA"/>
</dbReference>
<organism evidence="1 2">
    <name type="scientific">Penicillium roqueforti (strain FM164)</name>
    <dbReference type="NCBI Taxonomy" id="1365484"/>
    <lineage>
        <taxon>Eukaryota</taxon>
        <taxon>Fungi</taxon>
        <taxon>Dikarya</taxon>
        <taxon>Ascomycota</taxon>
        <taxon>Pezizomycotina</taxon>
        <taxon>Eurotiomycetes</taxon>
        <taxon>Eurotiomycetidae</taxon>
        <taxon>Eurotiales</taxon>
        <taxon>Aspergillaceae</taxon>
        <taxon>Penicillium</taxon>
    </lineage>
</organism>
<dbReference type="AlphaFoldDB" id="W6Q8D1"/>
<proteinExistence type="predicted"/>
<name>W6Q8D1_PENRF</name>
<keyword evidence="2" id="KW-1185">Reference proteome</keyword>
<evidence type="ECO:0000313" key="2">
    <source>
        <dbReference type="Proteomes" id="UP000030686"/>
    </source>
</evidence>